<reference evidence="6 7" key="1">
    <citation type="submission" date="2024-09" db="EMBL/GenBank/DDBJ databases">
        <authorList>
            <person name="Sun Q."/>
            <person name="Mori K."/>
        </authorList>
    </citation>
    <scope>NUCLEOTIDE SEQUENCE [LARGE SCALE GENOMIC DNA]</scope>
    <source>
        <strain evidence="6 7">CCM 8545</strain>
    </source>
</reference>
<keyword evidence="7" id="KW-1185">Reference proteome</keyword>
<dbReference type="InterPro" id="IPR039424">
    <property type="entry name" value="SBP_5"/>
</dbReference>
<keyword evidence="2" id="KW-0813">Transport</keyword>
<feature type="chain" id="PRO_5045218825" evidence="4">
    <location>
        <begin position="25"/>
        <end position="506"/>
    </location>
</feature>
<keyword evidence="3 4" id="KW-0732">Signal</keyword>
<gene>
    <name evidence="6" type="ORF">ACFFIT_03850</name>
</gene>
<comment type="caution">
    <text evidence="6">The sequence shown here is derived from an EMBL/GenBank/DDBJ whole genome shotgun (WGS) entry which is preliminary data.</text>
</comment>
<dbReference type="InterPro" id="IPR030678">
    <property type="entry name" value="Peptide/Ni-bd"/>
</dbReference>
<protein>
    <submittedName>
        <fullName evidence="6">ABC transporter substrate-binding protein</fullName>
    </submittedName>
</protein>
<evidence type="ECO:0000259" key="5">
    <source>
        <dbReference type="Pfam" id="PF00496"/>
    </source>
</evidence>
<feature type="signal peptide" evidence="4">
    <location>
        <begin position="1"/>
        <end position="24"/>
    </location>
</feature>
<sequence>MKLGKIATLTSLVLLGTFTNVSLAAGDTLVVSTKLDPSSWDPIATFTVPWSTVATNVFEGLTYRGPDLKLVPGLATEWIVAEDGLSIGFKLREGVTFQNGEPFNAEAVKFTFERLLGASGAKGPQRSNYTAIERIEVIDDYSITMHLNSPDPVLLTKLAGYGAMIVPPKYITEKGEAHFASHPIGTGPYQIVNYEPKVDVKLKAYDNYWGEKAKIQDIQFKFIAEPATAVAELQAGTIDIVVDQIPLNTIKTIKSKDFLDVISVTGPTVMAFRFNTKSGITQNKDVRKALIMAVDRQKIIDTILAGQAQSIVGFQSALSFGYDETLEGLPFDPEKAKQMLAAAGVKPGEKIQIDYRANDQVLGQVVQALAGYLKRVGINVALKPYESSVYLNDIVPAGKTGEMFSQGWGGWTFDYDNTAYLMYHTGEKWNPYDSDPQLDKLLESQRPITDQKERERILKEISAYVANEALEMPLYNINTLYGINKRVQNFEPAPDQRIRLNNVTFK</sequence>
<dbReference type="InterPro" id="IPR000914">
    <property type="entry name" value="SBP_5_dom"/>
</dbReference>
<organism evidence="6 7">
    <name type="scientific">Thorsellia kenyensis</name>
    <dbReference type="NCBI Taxonomy" id="1549888"/>
    <lineage>
        <taxon>Bacteria</taxon>
        <taxon>Pseudomonadati</taxon>
        <taxon>Pseudomonadota</taxon>
        <taxon>Gammaproteobacteria</taxon>
        <taxon>Enterobacterales</taxon>
        <taxon>Thorselliaceae</taxon>
        <taxon>Thorsellia</taxon>
    </lineage>
</organism>
<comment type="similarity">
    <text evidence="1">Belongs to the bacterial solute-binding protein 5 family.</text>
</comment>
<dbReference type="Proteomes" id="UP001589758">
    <property type="component" value="Unassembled WGS sequence"/>
</dbReference>
<evidence type="ECO:0000256" key="2">
    <source>
        <dbReference type="ARBA" id="ARBA00022448"/>
    </source>
</evidence>
<evidence type="ECO:0000256" key="1">
    <source>
        <dbReference type="ARBA" id="ARBA00005695"/>
    </source>
</evidence>
<dbReference type="PIRSF" id="PIRSF002741">
    <property type="entry name" value="MppA"/>
    <property type="match status" value="1"/>
</dbReference>
<dbReference type="Gene3D" id="3.90.76.10">
    <property type="entry name" value="Dipeptide-binding Protein, Domain 1"/>
    <property type="match status" value="1"/>
</dbReference>
<dbReference type="Gene3D" id="3.10.105.10">
    <property type="entry name" value="Dipeptide-binding Protein, Domain 3"/>
    <property type="match status" value="1"/>
</dbReference>
<dbReference type="PANTHER" id="PTHR30290">
    <property type="entry name" value="PERIPLASMIC BINDING COMPONENT OF ABC TRANSPORTER"/>
    <property type="match status" value="1"/>
</dbReference>
<dbReference type="EMBL" id="JBHLXE010000038">
    <property type="protein sequence ID" value="MFC0179239.1"/>
    <property type="molecule type" value="Genomic_DNA"/>
</dbReference>
<dbReference type="RefSeq" id="WP_385876336.1">
    <property type="nucleotide sequence ID" value="NZ_JBHLXE010000038.1"/>
</dbReference>
<evidence type="ECO:0000313" key="6">
    <source>
        <dbReference type="EMBL" id="MFC0179239.1"/>
    </source>
</evidence>
<proteinExistence type="inferred from homology"/>
<dbReference type="SUPFAM" id="SSF53850">
    <property type="entry name" value="Periplasmic binding protein-like II"/>
    <property type="match status" value="1"/>
</dbReference>
<evidence type="ECO:0000256" key="4">
    <source>
        <dbReference type="SAM" id="SignalP"/>
    </source>
</evidence>
<dbReference type="Gene3D" id="3.40.190.10">
    <property type="entry name" value="Periplasmic binding protein-like II"/>
    <property type="match status" value="1"/>
</dbReference>
<evidence type="ECO:0000256" key="3">
    <source>
        <dbReference type="ARBA" id="ARBA00022729"/>
    </source>
</evidence>
<dbReference type="CDD" id="cd00995">
    <property type="entry name" value="PBP2_NikA_DppA_OppA_like"/>
    <property type="match status" value="1"/>
</dbReference>
<dbReference type="PANTHER" id="PTHR30290:SF9">
    <property type="entry name" value="OLIGOPEPTIDE-BINDING PROTEIN APPA"/>
    <property type="match status" value="1"/>
</dbReference>
<feature type="domain" description="Solute-binding protein family 5" evidence="5">
    <location>
        <begin position="69"/>
        <end position="428"/>
    </location>
</feature>
<evidence type="ECO:0000313" key="7">
    <source>
        <dbReference type="Proteomes" id="UP001589758"/>
    </source>
</evidence>
<accession>A0ABV6C8D8</accession>
<dbReference type="Pfam" id="PF00496">
    <property type="entry name" value="SBP_bac_5"/>
    <property type="match status" value="1"/>
</dbReference>
<name>A0ABV6C8D8_9GAMM</name>